<evidence type="ECO:0000256" key="1">
    <source>
        <dbReference type="ARBA" id="ARBA00006539"/>
    </source>
</evidence>
<comment type="similarity">
    <text evidence="1">Belongs to the UPF0236 family.</text>
</comment>
<accession>A0ABT9VSQ4</accession>
<evidence type="ECO:0000313" key="3">
    <source>
        <dbReference type="Proteomes" id="UP001225646"/>
    </source>
</evidence>
<gene>
    <name evidence="2" type="ORF">J2S06_003164</name>
</gene>
<sequence>MPGCLSDYREWLREKGIDTTGMRPMGRAEGTMHVFAKRVKQGRSWCDEGIRGLYK</sequence>
<reference evidence="2 3" key="1">
    <citation type="submission" date="2023-07" db="EMBL/GenBank/DDBJ databases">
        <title>Genomic Encyclopedia of Type Strains, Phase IV (KMG-IV): sequencing the most valuable type-strain genomes for metagenomic binning, comparative biology and taxonomic classification.</title>
        <authorList>
            <person name="Goeker M."/>
        </authorList>
    </citation>
    <scope>NUCLEOTIDE SEQUENCE [LARGE SCALE GENOMIC DNA]</scope>
    <source>
        <strain evidence="2 3">DSM 19092</strain>
    </source>
</reference>
<evidence type="ECO:0000313" key="2">
    <source>
        <dbReference type="EMBL" id="MDQ0164020.1"/>
    </source>
</evidence>
<comment type="caution">
    <text evidence="2">The sequence shown here is derived from an EMBL/GenBank/DDBJ whole genome shotgun (WGS) entry which is preliminary data.</text>
</comment>
<organism evidence="2 3">
    <name type="scientific">Aeribacillus alveayuensis</name>
    <dbReference type="NCBI Taxonomy" id="279215"/>
    <lineage>
        <taxon>Bacteria</taxon>
        <taxon>Bacillati</taxon>
        <taxon>Bacillota</taxon>
        <taxon>Bacilli</taxon>
        <taxon>Bacillales</taxon>
        <taxon>Bacillaceae</taxon>
        <taxon>Aeribacillus</taxon>
    </lineage>
</organism>
<proteinExistence type="inferred from homology"/>
<keyword evidence="3" id="KW-1185">Reference proteome</keyword>
<evidence type="ECO:0008006" key="4">
    <source>
        <dbReference type="Google" id="ProtNLM"/>
    </source>
</evidence>
<dbReference type="InterPro" id="IPR009620">
    <property type="entry name" value="UPF0236"/>
</dbReference>
<name>A0ABT9VSQ4_9BACI</name>
<dbReference type="Proteomes" id="UP001225646">
    <property type="component" value="Unassembled WGS sequence"/>
</dbReference>
<dbReference type="EMBL" id="JAUSTR010000038">
    <property type="protein sequence ID" value="MDQ0164020.1"/>
    <property type="molecule type" value="Genomic_DNA"/>
</dbReference>
<protein>
    <recommendedName>
        <fullName evidence="4">Transposase</fullName>
    </recommendedName>
</protein>
<dbReference type="Pfam" id="PF06782">
    <property type="entry name" value="UPF0236"/>
    <property type="match status" value="1"/>
</dbReference>